<feature type="compositionally biased region" description="Low complexity" evidence="1">
    <location>
        <begin position="1"/>
        <end position="13"/>
    </location>
</feature>
<feature type="compositionally biased region" description="Polar residues" evidence="1">
    <location>
        <begin position="71"/>
        <end position="84"/>
    </location>
</feature>
<protein>
    <submittedName>
        <fullName evidence="2">Mif4-like, type 1 2 3</fullName>
    </submittedName>
</protein>
<feature type="compositionally biased region" description="Polar residues" evidence="1">
    <location>
        <begin position="39"/>
        <end position="48"/>
    </location>
</feature>
<sequence>AEAQQAAKAQEAARTSQRGGPGGGRPPVGRGDARGFSGGFSQQASNQVGMDDLRRLKGSSVNRTSSSNVTLGPTSMLSSRSNSGRRFGPGGALGRPGDDSNSSSRAGTPGPTSSNAFSLLATMDGDHPASPPSAGPSPLMSKAVPATDKKDNE</sequence>
<dbReference type="OrthoDB" id="514777at2759"/>
<feature type="non-terminal residue" evidence="2">
    <location>
        <position position="1"/>
    </location>
</feature>
<feature type="compositionally biased region" description="Low complexity" evidence="1">
    <location>
        <begin position="59"/>
        <end position="70"/>
    </location>
</feature>
<feature type="region of interest" description="Disordered" evidence="1">
    <location>
        <begin position="1"/>
        <end position="153"/>
    </location>
</feature>
<evidence type="ECO:0000313" key="3">
    <source>
        <dbReference type="Proteomes" id="UP000266272"/>
    </source>
</evidence>
<dbReference type="EMBL" id="PXOA01001291">
    <property type="protein sequence ID" value="RFU71755.1"/>
    <property type="molecule type" value="Genomic_DNA"/>
</dbReference>
<name>A0A395N6L7_TRIAR</name>
<gene>
    <name evidence="2" type="ORF">TARUN_10507</name>
</gene>
<proteinExistence type="predicted"/>
<evidence type="ECO:0000313" key="2">
    <source>
        <dbReference type="EMBL" id="RFU71755.1"/>
    </source>
</evidence>
<organism evidence="2 3">
    <name type="scientific">Trichoderma arundinaceum</name>
    <dbReference type="NCBI Taxonomy" id="490622"/>
    <lineage>
        <taxon>Eukaryota</taxon>
        <taxon>Fungi</taxon>
        <taxon>Dikarya</taxon>
        <taxon>Ascomycota</taxon>
        <taxon>Pezizomycotina</taxon>
        <taxon>Sordariomycetes</taxon>
        <taxon>Hypocreomycetidae</taxon>
        <taxon>Hypocreales</taxon>
        <taxon>Hypocreaceae</taxon>
        <taxon>Trichoderma</taxon>
    </lineage>
</organism>
<evidence type="ECO:0000256" key="1">
    <source>
        <dbReference type="SAM" id="MobiDB-lite"/>
    </source>
</evidence>
<comment type="caution">
    <text evidence="2">The sequence shown here is derived from an EMBL/GenBank/DDBJ whole genome shotgun (WGS) entry which is preliminary data.</text>
</comment>
<keyword evidence="3" id="KW-1185">Reference proteome</keyword>
<dbReference type="AlphaFoldDB" id="A0A395N6L7"/>
<dbReference type="Proteomes" id="UP000266272">
    <property type="component" value="Unassembled WGS sequence"/>
</dbReference>
<dbReference type="STRING" id="490622.A0A395N6L7"/>
<accession>A0A395N6L7</accession>
<reference evidence="2 3" key="1">
    <citation type="journal article" date="2018" name="PLoS Pathog.">
        <title>Evolution of structural diversity of trichothecenes, a family of toxins produced by plant pathogenic and entomopathogenic fungi.</title>
        <authorList>
            <person name="Proctor R.H."/>
            <person name="McCormick S.P."/>
            <person name="Kim H.S."/>
            <person name="Cardoza R.E."/>
            <person name="Stanley A.M."/>
            <person name="Lindo L."/>
            <person name="Kelly A."/>
            <person name="Brown D.W."/>
            <person name="Lee T."/>
            <person name="Vaughan M.M."/>
            <person name="Alexander N.J."/>
            <person name="Busman M."/>
            <person name="Gutierrez S."/>
        </authorList>
    </citation>
    <scope>NUCLEOTIDE SEQUENCE [LARGE SCALE GENOMIC DNA]</scope>
    <source>
        <strain evidence="2 3">IBT 40837</strain>
    </source>
</reference>
<feature type="compositionally biased region" description="Polar residues" evidence="1">
    <location>
        <begin position="99"/>
        <end position="117"/>
    </location>
</feature>